<protein>
    <submittedName>
        <fullName evidence="2">Cysteine-rich RLK (RECEPTOR-like protein kinase)40</fullName>
    </submittedName>
</protein>
<sequence>MRQAARSHPNVLNRIAGKRDLFAGPDYLNHTTLTAVQNLHPLPPAAAATISGDRAGTPPSALRQHDVSTDISEAPSPSAWCTRKTAALPNTWTSHRGLSAASGDETARSATYPLTEETGSGRTMTWRPRSTRVWRQWWRPRVSVTRRLQNLGWVRMAEFWISDFRAAGSIGWSQATAQLMTWFVSG</sequence>
<keyword evidence="2" id="KW-0808">Transferase</keyword>
<dbReference type="Proteomes" id="UP000325081">
    <property type="component" value="Unassembled WGS sequence"/>
</dbReference>
<keyword evidence="2" id="KW-0675">Receptor</keyword>
<reference evidence="3" key="1">
    <citation type="journal article" date="2019" name="Curr. Biol.">
        <title>Genome Sequence of Striga asiatica Provides Insight into the Evolution of Plant Parasitism.</title>
        <authorList>
            <person name="Yoshida S."/>
            <person name="Kim S."/>
            <person name="Wafula E.K."/>
            <person name="Tanskanen J."/>
            <person name="Kim Y.M."/>
            <person name="Honaas L."/>
            <person name="Yang Z."/>
            <person name="Spallek T."/>
            <person name="Conn C.E."/>
            <person name="Ichihashi Y."/>
            <person name="Cheong K."/>
            <person name="Cui S."/>
            <person name="Der J.P."/>
            <person name="Gundlach H."/>
            <person name="Jiao Y."/>
            <person name="Hori C."/>
            <person name="Ishida J.K."/>
            <person name="Kasahara H."/>
            <person name="Kiba T."/>
            <person name="Kim M.S."/>
            <person name="Koo N."/>
            <person name="Laohavisit A."/>
            <person name="Lee Y.H."/>
            <person name="Lumba S."/>
            <person name="McCourt P."/>
            <person name="Mortimer J.C."/>
            <person name="Mutuku J.M."/>
            <person name="Nomura T."/>
            <person name="Sasaki-Sekimoto Y."/>
            <person name="Seto Y."/>
            <person name="Wang Y."/>
            <person name="Wakatake T."/>
            <person name="Sakakibara H."/>
            <person name="Demura T."/>
            <person name="Yamaguchi S."/>
            <person name="Yoneyama K."/>
            <person name="Manabe R.I."/>
            <person name="Nelson D.C."/>
            <person name="Schulman A.H."/>
            <person name="Timko M.P."/>
            <person name="dePamphilis C.W."/>
            <person name="Choi D."/>
            <person name="Shirasu K."/>
        </authorList>
    </citation>
    <scope>NUCLEOTIDE SEQUENCE [LARGE SCALE GENOMIC DNA]</scope>
    <source>
        <strain evidence="3">cv. UVA1</strain>
    </source>
</reference>
<gene>
    <name evidence="2" type="ORF">STAS_34340</name>
</gene>
<dbReference type="GO" id="GO:0016301">
    <property type="term" value="F:kinase activity"/>
    <property type="evidence" value="ECO:0007669"/>
    <property type="project" value="UniProtKB-KW"/>
</dbReference>
<dbReference type="AlphaFoldDB" id="A0A5A7RHD3"/>
<evidence type="ECO:0000256" key="1">
    <source>
        <dbReference type="SAM" id="MobiDB-lite"/>
    </source>
</evidence>
<name>A0A5A7RHD3_STRAF</name>
<evidence type="ECO:0000313" key="2">
    <source>
        <dbReference type="EMBL" id="GER56612.1"/>
    </source>
</evidence>
<organism evidence="2 3">
    <name type="scientific">Striga asiatica</name>
    <name type="common">Asiatic witchweed</name>
    <name type="synonym">Buchnera asiatica</name>
    <dbReference type="NCBI Taxonomy" id="4170"/>
    <lineage>
        <taxon>Eukaryota</taxon>
        <taxon>Viridiplantae</taxon>
        <taxon>Streptophyta</taxon>
        <taxon>Embryophyta</taxon>
        <taxon>Tracheophyta</taxon>
        <taxon>Spermatophyta</taxon>
        <taxon>Magnoliopsida</taxon>
        <taxon>eudicotyledons</taxon>
        <taxon>Gunneridae</taxon>
        <taxon>Pentapetalae</taxon>
        <taxon>asterids</taxon>
        <taxon>lamiids</taxon>
        <taxon>Lamiales</taxon>
        <taxon>Orobanchaceae</taxon>
        <taxon>Buchnereae</taxon>
        <taxon>Striga</taxon>
    </lineage>
</organism>
<keyword evidence="3" id="KW-1185">Reference proteome</keyword>
<comment type="caution">
    <text evidence="2">The sequence shown here is derived from an EMBL/GenBank/DDBJ whole genome shotgun (WGS) entry which is preliminary data.</text>
</comment>
<evidence type="ECO:0000313" key="3">
    <source>
        <dbReference type="Proteomes" id="UP000325081"/>
    </source>
</evidence>
<dbReference type="EMBL" id="BKCP01012737">
    <property type="protein sequence ID" value="GER56612.1"/>
    <property type="molecule type" value="Genomic_DNA"/>
</dbReference>
<accession>A0A5A7RHD3</accession>
<proteinExistence type="predicted"/>
<feature type="region of interest" description="Disordered" evidence="1">
    <location>
        <begin position="46"/>
        <end position="78"/>
    </location>
</feature>
<keyword evidence="2" id="KW-0418">Kinase</keyword>